<gene>
    <name evidence="2" type="primary">Contig7352.g7855</name>
    <name evidence="2" type="ORF">STYLEM_2306</name>
</gene>
<dbReference type="SUPFAM" id="SSF48452">
    <property type="entry name" value="TPR-like"/>
    <property type="match status" value="1"/>
</dbReference>
<dbReference type="InParanoid" id="A0A077ZVR0"/>
<dbReference type="AlphaFoldDB" id="A0A077ZVR0"/>
<evidence type="ECO:0000313" key="3">
    <source>
        <dbReference type="Proteomes" id="UP000039865"/>
    </source>
</evidence>
<name>A0A077ZVR0_STYLE</name>
<feature type="coiled-coil region" evidence="1">
    <location>
        <begin position="200"/>
        <end position="227"/>
    </location>
</feature>
<keyword evidence="1" id="KW-0175">Coiled coil</keyword>
<proteinExistence type="predicted"/>
<dbReference type="SMART" id="SM00028">
    <property type="entry name" value="TPR"/>
    <property type="match status" value="3"/>
</dbReference>
<sequence>MDYFIDFSEVFIIIDDKNNEKSFYIFKQFEEFDVLCHLKNQDFDFDLKLYALISIVKLIQNMAFKNLTYNNFELSSIFFDKDFRLLIRDASDIKISDNKSNNHIRQIIFDCFDEDVLEVPDIHKEFLDETLKLLINFEKDIDIDTVQNYLANDNKIRQNESIISKLLHRCTDLTQKLLYFDMIPTNLQDQKIKFQINLCRSQIYLENQKLEECLEIAEENYQQIICKHDSNYIKEEIQFLLILVRLYYLRNIDIKGYLTILFQYFNKMNDQELKVYMKYAFRYYCGHHQYSSIVTQVDEIVKHYYKSDHIHYLKKSLALNYLKDYSQSDESLAMIGQIDSYSLQYRILLVKLHRNLFDQSQNYQDLITEINNLKQHDISLELRLKKNKLQVLIYMKNRDIQKALDSQMKVISKIITIYADDSYQIMQQKLILIKIYVKMKEFIKTKQLINEIQIRILDLQSNHSIFVHGKFKEEFLVCRIEYYIRKGSLNKAQEIIDQFALVANQQKFREKIHRKIKYFDHSKSEALQKNVQYLYYMQEFEQAVITQTQKFSDKILIIKSLIKQGFDQQADINIAKLQLNLEIQNRQKDFQLALKLKILKLIVDINIQRIQDQDEIIRHIEDFRKQIQQYSQISQSKYDNQNLQVQLARLYYRLEFYQESYDFILNQLATKTKSNCRIKMLRIFIKTCIHLRKFDEKMELISEAYEQLQEDIGVYQKYKLSMALGNYYLAKKSYLQAQIMFDKANIYQNILFNSKATDINNTLQLKLAVSNRLLQSLDEYQQHLIILGDKNLRQNLQILYYHELGNQSCLSKNHREAEKCFLKSNDIFEESDQQSKVKYQNIYVENLISIGYCLRLKNDILGALNYGKQAEIYLDKKLLLGKSKSLHQSQIREKIYIKLMCFISRMLIIQKEFERAILYLQNLADFIISGGIIMKSIANMDLSLISDAYCLQLFTTYVNLGSCHFSLREYLQSKECIDHAFVFIKDRNIQGISKQQAKTYENLGKVCEKLNLFEESVKAYQMMIKFEIPSDDHVLSEEIISTNQNDNSILIYKDNFGTELTTNFKNTQRDL</sequence>
<evidence type="ECO:0000256" key="1">
    <source>
        <dbReference type="SAM" id="Coils"/>
    </source>
</evidence>
<protein>
    <recommendedName>
        <fullName evidence="4">Tetratricopeptide repeat protein</fullName>
    </recommendedName>
</protein>
<dbReference type="Gene3D" id="1.25.40.10">
    <property type="entry name" value="Tetratricopeptide repeat domain"/>
    <property type="match status" value="1"/>
</dbReference>
<dbReference type="InterPro" id="IPR019734">
    <property type="entry name" value="TPR_rpt"/>
</dbReference>
<dbReference type="InterPro" id="IPR011990">
    <property type="entry name" value="TPR-like_helical_dom_sf"/>
</dbReference>
<reference evidence="2 3" key="1">
    <citation type="submission" date="2014-06" db="EMBL/GenBank/DDBJ databases">
        <authorList>
            <person name="Swart Estienne"/>
        </authorList>
    </citation>
    <scope>NUCLEOTIDE SEQUENCE [LARGE SCALE GENOMIC DNA]</scope>
    <source>
        <strain evidence="2 3">130c</strain>
    </source>
</reference>
<dbReference type="EMBL" id="CCKQ01002240">
    <property type="protein sequence ID" value="CDW73330.1"/>
    <property type="molecule type" value="Genomic_DNA"/>
</dbReference>
<evidence type="ECO:0008006" key="4">
    <source>
        <dbReference type="Google" id="ProtNLM"/>
    </source>
</evidence>
<accession>A0A077ZVR0</accession>
<keyword evidence="3" id="KW-1185">Reference proteome</keyword>
<organism evidence="2 3">
    <name type="scientific">Stylonychia lemnae</name>
    <name type="common">Ciliate</name>
    <dbReference type="NCBI Taxonomy" id="5949"/>
    <lineage>
        <taxon>Eukaryota</taxon>
        <taxon>Sar</taxon>
        <taxon>Alveolata</taxon>
        <taxon>Ciliophora</taxon>
        <taxon>Intramacronucleata</taxon>
        <taxon>Spirotrichea</taxon>
        <taxon>Stichotrichia</taxon>
        <taxon>Sporadotrichida</taxon>
        <taxon>Oxytrichidae</taxon>
        <taxon>Stylonychinae</taxon>
        <taxon>Stylonychia</taxon>
    </lineage>
</organism>
<dbReference type="Proteomes" id="UP000039865">
    <property type="component" value="Unassembled WGS sequence"/>
</dbReference>
<evidence type="ECO:0000313" key="2">
    <source>
        <dbReference type="EMBL" id="CDW73330.1"/>
    </source>
</evidence>